<proteinExistence type="predicted"/>
<dbReference type="InParanoid" id="A0A482WFS2"/>
<dbReference type="EMBL" id="QKKF02037264">
    <property type="protein sequence ID" value="RZF32343.1"/>
    <property type="molecule type" value="Genomic_DNA"/>
</dbReference>
<protein>
    <submittedName>
        <fullName evidence="2">Uncharacterized protein</fullName>
    </submittedName>
</protein>
<feature type="transmembrane region" description="Helical" evidence="1">
    <location>
        <begin position="21"/>
        <end position="43"/>
    </location>
</feature>
<keyword evidence="1" id="KW-1133">Transmembrane helix</keyword>
<reference evidence="2 3" key="1">
    <citation type="journal article" date="2017" name="Gigascience">
        <title>Genome sequence of the small brown planthopper, Laodelphax striatellus.</title>
        <authorList>
            <person name="Zhu J."/>
            <person name="Jiang F."/>
            <person name="Wang X."/>
            <person name="Yang P."/>
            <person name="Bao Y."/>
            <person name="Zhao W."/>
            <person name="Wang W."/>
            <person name="Lu H."/>
            <person name="Wang Q."/>
            <person name="Cui N."/>
            <person name="Li J."/>
            <person name="Chen X."/>
            <person name="Luo L."/>
            <person name="Yu J."/>
            <person name="Kang L."/>
            <person name="Cui F."/>
        </authorList>
    </citation>
    <scope>NUCLEOTIDE SEQUENCE [LARGE SCALE GENOMIC DNA]</scope>
    <source>
        <strain evidence="2">Lst14</strain>
    </source>
</reference>
<keyword evidence="1" id="KW-0812">Transmembrane</keyword>
<dbReference type="Proteomes" id="UP000291343">
    <property type="component" value="Unassembled WGS sequence"/>
</dbReference>
<accession>A0A482WFS2</accession>
<comment type="caution">
    <text evidence="2">The sequence shown here is derived from an EMBL/GenBank/DDBJ whole genome shotgun (WGS) entry which is preliminary data.</text>
</comment>
<dbReference type="AlphaFoldDB" id="A0A482WFS2"/>
<keyword evidence="3" id="KW-1185">Reference proteome</keyword>
<evidence type="ECO:0000313" key="2">
    <source>
        <dbReference type="EMBL" id="RZF32343.1"/>
    </source>
</evidence>
<sequence>MVHHESWGHFKAVKILQSAKSNVVVLWLGIVAMVVSFIMGGYASDNLCRHLETESRQSVAMVSVQSQVNLTSRMTAEAEAELFSNSNWTMAHVNRAASVCNATVTVC</sequence>
<keyword evidence="1" id="KW-0472">Membrane</keyword>
<name>A0A482WFS2_LAOST</name>
<evidence type="ECO:0000313" key="3">
    <source>
        <dbReference type="Proteomes" id="UP000291343"/>
    </source>
</evidence>
<gene>
    <name evidence="2" type="ORF">LSTR_LSTR001807</name>
</gene>
<evidence type="ECO:0000256" key="1">
    <source>
        <dbReference type="SAM" id="Phobius"/>
    </source>
</evidence>
<organism evidence="2 3">
    <name type="scientific">Laodelphax striatellus</name>
    <name type="common">Small brown planthopper</name>
    <name type="synonym">Delphax striatella</name>
    <dbReference type="NCBI Taxonomy" id="195883"/>
    <lineage>
        <taxon>Eukaryota</taxon>
        <taxon>Metazoa</taxon>
        <taxon>Ecdysozoa</taxon>
        <taxon>Arthropoda</taxon>
        <taxon>Hexapoda</taxon>
        <taxon>Insecta</taxon>
        <taxon>Pterygota</taxon>
        <taxon>Neoptera</taxon>
        <taxon>Paraneoptera</taxon>
        <taxon>Hemiptera</taxon>
        <taxon>Auchenorrhyncha</taxon>
        <taxon>Fulgoroidea</taxon>
        <taxon>Delphacidae</taxon>
        <taxon>Criomorphinae</taxon>
        <taxon>Laodelphax</taxon>
    </lineage>
</organism>